<protein>
    <recommendedName>
        <fullName evidence="9">Actinin-like protein</fullName>
    </recommendedName>
</protein>
<dbReference type="PROSITE" id="PS00019">
    <property type="entry name" value="ACTININ_1"/>
    <property type="match status" value="1"/>
</dbReference>
<keyword evidence="3" id="KW-0106">Calcium</keyword>
<feature type="domain" description="Calponin-homology (CH)" evidence="5">
    <location>
        <begin position="7"/>
        <end position="113"/>
    </location>
</feature>
<evidence type="ECO:0000259" key="6">
    <source>
        <dbReference type="PROSITE" id="PS50222"/>
    </source>
</evidence>
<dbReference type="GO" id="GO:0005509">
    <property type="term" value="F:calcium ion binding"/>
    <property type="evidence" value="ECO:0007669"/>
    <property type="project" value="InterPro"/>
</dbReference>
<dbReference type="CDD" id="cd00051">
    <property type="entry name" value="EFh"/>
    <property type="match status" value="1"/>
</dbReference>
<dbReference type="OMA" id="QQRWITV"/>
<dbReference type="InterPro" id="IPR011992">
    <property type="entry name" value="EF-hand-dom_pair"/>
</dbReference>
<comment type="similarity">
    <text evidence="1">Belongs to the alpha-actinin family.</text>
</comment>
<accession>A0A137NYL7</accession>
<dbReference type="EMBL" id="KQ964614">
    <property type="protein sequence ID" value="KXN67761.1"/>
    <property type="molecule type" value="Genomic_DNA"/>
</dbReference>
<dbReference type="FunFam" id="1.10.418.10:FF:000001">
    <property type="entry name" value="Actinin alpha 1"/>
    <property type="match status" value="1"/>
</dbReference>
<dbReference type="PROSITE" id="PS00020">
    <property type="entry name" value="ACTININ_2"/>
    <property type="match status" value="1"/>
</dbReference>
<evidence type="ECO:0000256" key="4">
    <source>
        <dbReference type="ARBA" id="ARBA00023203"/>
    </source>
</evidence>
<organism evidence="7 8">
    <name type="scientific">Conidiobolus coronatus (strain ATCC 28846 / CBS 209.66 / NRRL 28638)</name>
    <name type="common">Delacroixia coronata</name>
    <dbReference type="NCBI Taxonomy" id="796925"/>
    <lineage>
        <taxon>Eukaryota</taxon>
        <taxon>Fungi</taxon>
        <taxon>Fungi incertae sedis</taxon>
        <taxon>Zoopagomycota</taxon>
        <taxon>Entomophthoromycotina</taxon>
        <taxon>Entomophthoromycetes</taxon>
        <taxon>Entomophthorales</taxon>
        <taxon>Ancylistaceae</taxon>
        <taxon>Conidiobolus</taxon>
    </lineage>
</organism>
<dbReference type="PROSITE" id="PS50222">
    <property type="entry name" value="EF_HAND_2"/>
    <property type="match status" value="1"/>
</dbReference>
<dbReference type="SMART" id="SM00033">
    <property type="entry name" value="CH"/>
    <property type="match status" value="2"/>
</dbReference>
<dbReference type="InterPro" id="IPR036872">
    <property type="entry name" value="CH_dom_sf"/>
</dbReference>
<feature type="domain" description="EF-hand" evidence="6">
    <location>
        <begin position="482"/>
        <end position="517"/>
    </location>
</feature>
<evidence type="ECO:0000256" key="3">
    <source>
        <dbReference type="ARBA" id="ARBA00022837"/>
    </source>
</evidence>
<keyword evidence="2" id="KW-0677">Repeat</keyword>
<dbReference type="SUPFAM" id="SSF46966">
    <property type="entry name" value="Spectrin repeat"/>
    <property type="match status" value="2"/>
</dbReference>
<feature type="domain" description="Calponin-homology (CH)" evidence="5">
    <location>
        <begin position="122"/>
        <end position="228"/>
    </location>
</feature>
<evidence type="ECO:0000256" key="1">
    <source>
        <dbReference type="ARBA" id="ARBA00010255"/>
    </source>
</evidence>
<dbReference type="SUPFAM" id="SSF47473">
    <property type="entry name" value="EF-hand"/>
    <property type="match status" value="1"/>
</dbReference>
<dbReference type="Pfam" id="PF00307">
    <property type="entry name" value="CH"/>
    <property type="match status" value="2"/>
</dbReference>
<sequence>MDRDWESVQKRTFTKWVNNQLATCNFPEVEDLYKGFSDGTALLHLLHAISSMDLGKYNRLPKHRIQKIENLNQALDFISSRGVSLTNIGAEDIVDANPKLILGLIWTIVLRFTISEISEEGLGAKEGLLLWCQRKTTNYRYVNVQDFTYSWQDGLAFCALIHRHYPELINFDELNPNNPYENISLAFDIAEEYLNIPKLLEVGDLCDTNRPDERSVMTYVAQYFHAFSELDRIGTAGRRVVKFVEVMQTGWDSQHDYEDRVKELMSAMKNIQSTWEKAEFDGSYQDAKRQASEFATYKSGTKRQWISEKHELDTLLGNIQIKQKTYNIKVYSPPPGLTLSDLDASWALLVRAESVRRSTINRKLRDIKDQLKLKFAKLVNAFADNLHDITSALSAIRGDLEEDLPKVQSLMNKLNGLEEDLDPIIDADEKCQEANLEENDYTSYSLDDLKFDMDLTRLQLTKRLTFIDNQLVIRSTTNLNPALLEEFESSFRHFDTDMSNELSYDEFKACLAGLGSVFPDDEFEEIFLHASEGQEEVSFQQFINFMISITEDKTSPDQLREAFAVVAVDKPYVTELDLKVSKLPSTVVKYLIQTMPQIDYVSPEDKKEIDEAQAGKAMDYQKFLNEIFEE</sequence>
<keyword evidence="8" id="KW-1185">Reference proteome</keyword>
<proteinExistence type="inferred from homology"/>
<dbReference type="PROSITE" id="PS50021">
    <property type="entry name" value="CH"/>
    <property type="match status" value="2"/>
</dbReference>
<dbReference type="SUPFAM" id="SSF47576">
    <property type="entry name" value="Calponin-homology domain, CH-domain"/>
    <property type="match status" value="1"/>
</dbReference>
<gene>
    <name evidence="7" type="ORF">CONCODRAFT_80008</name>
</gene>
<dbReference type="SMART" id="SM00054">
    <property type="entry name" value="EFh"/>
    <property type="match status" value="2"/>
</dbReference>
<dbReference type="OrthoDB" id="10017054at2759"/>
<dbReference type="SMART" id="SM01184">
    <property type="entry name" value="efhand_Ca_insen"/>
    <property type="match status" value="1"/>
</dbReference>
<evidence type="ECO:0000313" key="7">
    <source>
        <dbReference type="EMBL" id="KXN67761.1"/>
    </source>
</evidence>
<dbReference type="InterPro" id="IPR014837">
    <property type="entry name" value="EF-hand_Ca_insen"/>
</dbReference>
<evidence type="ECO:0000313" key="8">
    <source>
        <dbReference type="Proteomes" id="UP000070444"/>
    </source>
</evidence>
<evidence type="ECO:0000259" key="5">
    <source>
        <dbReference type="PROSITE" id="PS50021"/>
    </source>
</evidence>
<evidence type="ECO:0000256" key="2">
    <source>
        <dbReference type="ARBA" id="ARBA00022737"/>
    </source>
</evidence>
<dbReference type="GO" id="GO:0003779">
    <property type="term" value="F:actin binding"/>
    <property type="evidence" value="ECO:0007669"/>
    <property type="project" value="UniProtKB-KW"/>
</dbReference>
<dbReference type="CDD" id="cd21216">
    <property type="entry name" value="CH_ACTN_rpt2"/>
    <property type="match status" value="1"/>
</dbReference>
<keyword evidence="4" id="KW-0009">Actin-binding</keyword>
<dbReference type="PROSITE" id="PS00018">
    <property type="entry name" value="EF_HAND_1"/>
    <property type="match status" value="1"/>
</dbReference>
<dbReference type="InterPro" id="IPR001589">
    <property type="entry name" value="Actinin_actin-bd_CS"/>
</dbReference>
<dbReference type="Gene3D" id="1.10.238.10">
    <property type="entry name" value="EF-hand"/>
    <property type="match status" value="2"/>
</dbReference>
<dbReference type="InterPro" id="IPR018247">
    <property type="entry name" value="EF_Hand_1_Ca_BS"/>
</dbReference>
<dbReference type="InterPro" id="IPR002048">
    <property type="entry name" value="EF_hand_dom"/>
</dbReference>
<dbReference type="STRING" id="796925.A0A137NYL7"/>
<dbReference type="Proteomes" id="UP000070444">
    <property type="component" value="Unassembled WGS sequence"/>
</dbReference>
<dbReference type="Gene3D" id="1.10.418.10">
    <property type="entry name" value="Calponin-like domain"/>
    <property type="match status" value="2"/>
</dbReference>
<dbReference type="FunFam" id="1.10.418.10:FF:000077">
    <property type="entry name" value="Related to alpha-actinin"/>
    <property type="match status" value="1"/>
</dbReference>
<name>A0A137NYL7_CONC2</name>
<dbReference type="Gene3D" id="1.20.58.60">
    <property type="match status" value="2"/>
</dbReference>
<evidence type="ECO:0008006" key="9">
    <source>
        <dbReference type="Google" id="ProtNLM"/>
    </source>
</evidence>
<dbReference type="PANTHER" id="PTHR11915">
    <property type="entry name" value="SPECTRIN/FILAMIN RELATED CYTOSKELETAL PROTEIN"/>
    <property type="match status" value="1"/>
</dbReference>
<dbReference type="Pfam" id="PF08726">
    <property type="entry name" value="EFhand_Ca_insen"/>
    <property type="match status" value="1"/>
</dbReference>
<dbReference type="AlphaFoldDB" id="A0A137NYL7"/>
<dbReference type="InterPro" id="IPR001715">
    <property type="entry name" value="CH_dom"/>
</dbReference>
<reference evidence="7 8" key="1">
    <citation type="journal article" date="2015" name="Genome Biol. Evol.">
        <title>Phylogenomic analyses indicate that early fungi evolved digesting cell walls of algal ancestors of land plants.</title>
        <authorList>
            <person name="Chang Y."/>
            <person name="Wang S."/>
            <person name="Sekimoto S."/>
            <person name="Aerts A.L."/>
            <person name="Choi C."/>
            <person name="Clum A."/>
            <person name="LaButti K.M."/>
            <person name="Lindquist E.A."/>
            <person name="Yee Ngan C."/>
            <person name="Ohm R.A."/>
            <person name="Salamov A.A."/>
            <person name="Grigoriev I.V."/>
            <person name="Spatafora J.W."/>
            <person name="Berbee M.L."/>
        </authorList>
    </citation>
    <scope>NUCLEOTIDE SEQUENCE [LARGE SCALE GENOMIC DNA]</scope>
    <source>
        <strain evidence="7 8">NRRL 28638</strain>
    </source>
</reference>